<dbReference type="Pfam" id="PF06431">
    <property type="entry name" value="Polyoma_lg_T_C"/>
    <property type="match status" value="1"/>
</dbReference>
<name>A0A0P0H3G8_9POLY</name>
<dbReference type="GO" id="GO:0042025">
    <property type="term" value="C:host cell nucleus"/>
    <property type="evidence" value="ECO:0007669"/>
    <property type="project" value="UniProtKB-SubCell"/>
</dbReference>
<evidence type="ECO:0000256" key="10">
    <source>
        <dbReference type="ARBA" id="ARBA00022705"/>
    </source>
</evidence>
<keyword evidence="20 30" id="KW-0238">DNA-binding</keyword>
<dbReference type="Gene3D" id="1.10.10.510">
    <property type="entry name" value="Zinc finger, large T-antigen D1 domain"/>
    <property type="match status" value="1"/>
</dbReference>
<keyword evidence="23" id="KW-0899">Viral immunoevasion</keyword>
<feature type="region of interest" description="Disordered" evidence="33">
    <location>
        <begin position="110"/>
        <end position="141"/>
    </location>
</feature>
<keyword evidence="9" id="KW-1090">Inhibition of host innate immune response by virus</keyword>
<dbReference type="GO" id="GO:0039502">
    <property type="term" value="P:symbiont-mediated suppression of host type I interferon-mediated signaling pathway"/>
    <property type="evidence" value="ECO:0007669"/>
    <property type="project" value="UniProtKB-KW"/>
</dbReference>
<evidence type="ECO:0000256" key="29">
    <source>
        <dbReference type="ARBA" id="ARBA00048988"/>
    </source>
</evidence>
<feature type="compositionally biased region" description="Polar residues" evidence="33">
    <location>
        <begin position="123"/>
        <end position="141"/>
    </location>
</feature>
<dbReference type="SUPFAM" id="SSF52540">
    <property type="entry name" value="P-loop containing nucleoside triphosphate hydrolases"/>
    <property type="match status" value="1"/>
</dbReference>
<evidence type="ECO:0000259" key="37">
    <source>
        <dbReference type="PROSITE" id="PS51341"/>
    </source>
</evidence>
<comment type="cofactor">
    <cofactor evidence="1">
        <name>Mg(2+)</name>
        <dbReference type="ChEBI" id="CHEBI:18420"/>
    </cofactor>
</comment>
<proteinExistence type="predicted"/>
<protein>
    <recommendedName>
        <fullName evidence="3">Large T antigen</fullName>
        <ecNumber evidence="27">5.6.2.4</ecNumber>
    </recommendedName>
    <alternativeName>
        <fullName evidence="28">DNA 3'-5' helicase large T antigen</fullName>
    </alternativeName>
</protein>
<keyword evidence="8" id="KW-0945">Host-virus interaction</keyword>
<keyword evidence="12" id="KW-0547">Nucleotide-binding</keyword>
<evidence type="ECO:0000256" key="32">
    <source>
        <dbReference type="SAM" id="Coils"/>
    </source>
</evidence>
<dbReference type="InterPro" id="IPR010932">
    <property type="entry name" value="Lg_T_Ag_Polyomavir_C"/>
</dbReference>
<evidence type="ECO:0000256" key="11">
    <source>
        <dbReference type="ARBA" id="ARBA00022723"/>
    </source>
</evidence>
<evidence type="ECO:0000256" key="24">
    <source>
        <dbReference type="ARBA" id="ARBA00023309"/>
    </source>
</evidence>
<dbReference type="SUPFAM" id="SSF55464">
    <property type="entry name" value="Origin of replication-binding domain, RBD-like"/>
    <property type="match status" value="1"/>
</dbReference>
<evidence type="ECO:0000256" key="18">
    <source>
        <dbReference type="ARBA" id="ARBA00022840"/>
    </source>
</evidence>
<evidence type="ECO:0000313" key="38">
    <source>
        <dbReference type="EMBL" id="ALJ83708.1"/>
    </source>
</evidence>
<evidence type="ECO:0000256" key="23">
    <source>
        <dbReference type="ARBA" id="ARBA00023280"/>
    </source>
</evidence>
<dbReference type="Gene3D" id="1.10.287.110">
    <property type="entry name" value="DnaJ domain"/>
    <property type="match status" value="1"/>
</dbReference>
<evidence type="ECO:0000256" key="6">
    <source>
        <dbReference type="ARBA" id="ARBA00022553"/>
    </source>
</evidence>
<evidence type="ECO:0000256" key="7">
    <source>
        <dbReference type="ARBA" id="ARBA00022562"/>
    </source>
</evidence>
<dbReference type="GO" id="GO:0003688">
    <property type="term" value="F:DNA replication origin binding"/>
    <property type="evidence" value="ECO:0007669"/>
    <property type="project" value="InterPro"/>
</dbReference>
<evidence type="ECO:0000256" key="20">
    <source>
        <dbReference type="ARBA" id="ARBA00023125"/>
    </source>
</evidence>
<accession>A0A0P0H3G8</accession>
<dbReference type="GO" id="GO:0006260">
    <property type="term" value="P:DNA replication"/>
    <property type="evidence" value="ECO:0007669"/>
    <property type="project" value="UniProtKB-KW"/>
</dbReference>
<keyword evidence="21" id="KW-0413">Isomerase</keyword>
<keyword evidence="7" id="KW-1048">Host nucleus</keyword>
<comment type="catalytic activity">
    <reaction evidence="26">
        <text>Couples ATP hydrolysis with the unwinding of duplex DNA by translocating in the 3'-5' direction.</text>
        <dbReference type="EC" id="5.6.2.4"/>
    </reaction>
</comment>
<dbReference type="GO" id="GO:0005524">
    <property type="term" value="F:ATP binding"/>
    <property type="evidence" value="ECO:0007669"/>
    <property type="project" value="UniProtKB-KW"/>
</dbReference>
<evidence type="ECO:0000256" key="22">
    <source>
        <dbReference type="ARBA" id="ARBA00023258"/>
    </source>
</evidence>
<comment type="subcellular location">
    <subcellularLocation>
        <location evidence="2">Host nucleus</location>
    </subcellularLocation>
</comment>
<feature type="coiled-coil region" evidence="32">
    <location>
        <begin position="48"/>
        <end position="75"/>
    </location>
</feature>
<dbReference type="InterPro" id="IPR037102">
    <property type="entry name" value="Znf_lg_T-Ag_D1_dom_sf"/>
</dbReference>
<dbReference type="InterPro" id="IPR016392">
    <property type="entry name" value="Lg_T_Ag_polyomavir"/>
</dbReference>
<keyword evidence="24" id="KW-1078">G1/S host cell cycle checkpoint dysregulation by virus</keyword>
<evidence type="ECO:0000256" key="14">
    <source>
        <dbReference type="ARBA" id="ARBA00022801"/>
    </source>
</evidence>
<evidence type="ECO:0000256" key="31">
    <source>
        <dbReference type="PROSITE-ProRule" id="PRU00671"/>
    </source>
</evidence>
<keyword evidence="6" id="KW-0597">Phosphoprotein</keyword>
<keyword evidence="32" id="KW-0175">Coiled coil</keyword>
<keyword evidence="13 31" id="KW-0863">Zinc-finger</keyword>
<evidence type="ECO:0000256" key="13">
    <source>
        <dbReference type="ARBA" id="ARBA00022771"/>
    </source>
</evidence>
<dbReference type="InterPro" id="IPR027417">
    <property type="entry name" value="P-loop_NTPase"/>
</dbReference>
<dbReference type="GO" id="GO:0016787">
    <property type="term" value="F:hydrolase activity"/>
    <property type="evidence" value="ECO:0007669"/>
    <property type="project" value="UniProtKB-KW"/>
</dbReference>
<dbReference type="SMART" id="SM00271">
    <property type="entry name" value="DnaJ"/>
    <property type="match status" value="1"/>
</dbReference>
<dbReference type="InterPro" id="IPR014015">
    <property type="entry name" value="Helicase_SF3_DNA-vir"/>
</dbReference>
<evidence type="ECO:0000256" key="12">
    <source>
        <dbReference type="ARBA" id="ARBA00022741"/>
    </source>
</evidence>
<keyword evidence="19" id="KW-0007">Acetylation</keyword>
<evidence type="ECO:0000256" key="25">
    <source>
        <dbReference type="ARBA" id="ARBA00023318"/>
    </source>
</evidence>
<dbReference type="InterPro" id="IPR036869">
    <property type="entry name" value="J_dom_sf"/>
</dbReference>
<evidence type="ECO:0000313" key="39">
    <source>
        <dbReference type="Proteomes" id="UP000097072"/>
    </source>
</evidence>
<dbReference type="PROSITE" id="PS51206">
    <property type="entry name" value="SF3_HELICASE_1"/>
    <property type="match status" value="1"/>
</dbReference>
<keyword evidence="22" id="KW-0922">Interferon antiviral system evasion</keyword>
<dbReference type="PROSITE" id="PS51341">
    <property type="entry name" value="ZF_LTAG_D1"/>
    <property type="match status" value="1"/>
</dbReference>
<dbReference type="Pfam" id="PF02217">
    <property type="entry name" value="T_Ag_DNA_bind"/>
    <property type="match status" value="1"/>
</dbReference>
<evidence type="ECO:0000256" key="16">
    <source>
        <dbReference type="ARBA" id="ARBA00022830"/>
    </source>
</evidence>
<dbReference type="GO" id="GO:0039645">
    <property type="term" value="P:symbiont-mediated perturbation of host cell cycle G1/S transition checkpoint"/>
    <property type="evidence" value="ECO:0007669"/>
    <property type="project" value="UniProtKB-KW"/>
</dbReference>
<evidence type="ECO:0000256" key="8">
    <source>
        <dbReference type="ARBA" id="ARBA00022581"/>
    </source>
</evidence>
<evidence type="ECO:0000256" key="15">
    <source>
        <dbReference type="ARBA" id="ARBA00022806"/>
    </source>
</evidence>
<dbReference type="InterPro" id="IPR017910">
    <property type="entry name" value="Znf_lg_T-Ag_D1-typ"/>
</dbReference>
<evidence type="ECO:0000256" key="33">
    <source>
        <dbReference type="SAM" id="MobiDB-lite"/>
    </source>
</evidence>
<dbReference type="InterPro" id="IPR003133">
    <property type="entry name" value="T_Ag_DNA-bd"/>
</dbReference>
<dbReference type="EMBL" id="KR612369">
    <property type="protein sequence ID" value="ALJ83708.1"/>
    <property type="molecule type" value="Genomic_DNA"/>
</dbReference>
<dbReference type="Proteomes" id="UP000097072">
    <property type="component" value="Genome"/>
</dbReference>
<feature type="domain" description="J" evidence="34">
    <location>
        <begin position="12"/>
        <end position="67"/>
    </location>
</feature>
<dbReference type="GO" id="GO:0008270">
    <property type="term" value="F:zinc ion binding"/>
    <property type="evidence" value="ECO:0007669"/>
    <property type="project" value="UniProtKB-KW"/>
</dbReference>
<evidence type="ECO:0000256" key="1">
    <source>
        <dbReference type="ARBA" id="ARBA00001946"/>
    </source>
</evidence>
<evidence type="ECO:0000256" key="4">
    <source>
        <dbReference type="ARBA" id="ARBA00022504"/>
    </source>
</evidence>
<dbReference type="Gene3D" id="3.40.1310.20">
    <property type="match status" value="1"/>
</dbReference>
<evidence type="ECO:0000256" key="9">
    <source>
        <dbReference type="ARBA" id="ARBA00022632"/>
    </source>
</evidence>
<evidence type="ECO:0000256" key="27">
    <source>
        <dbReference type="ARBA" id="ARBA00034808"/>
    </source>
</evidence>
<dbReference type="PIRSF" id="PIRSF003368">
    <property type="entry name" value="Large_T_antigen_polyomaV"/>
    <property type="match status" value="1"/>
</dbReference>
<evidence type="ECO:0000256" key="28">
    <source>
        <dbReference type="ARBA" id="ARBA00045019"/>
    </source>
</evidence>
<evidence type="ECO:0000256" key="30">
    <source>
        <dbReference type="PROSITE-ProRule" id="PRU00620"/>
    </source>
</evidence>
<dbReference type="GO" id="GO:0039576">
    <property type="term" value="P:symbiont-mediated suppression of host JAK-STAT cascade via inhibition of JAK1 activity"/>
    <property type="evidence" value="ECO:0007669"/>
    <property type="project" value="UniProtKB-KW"/>
</dbReference>
<evidence type="ECO:0000256" key="5">
    <source>
        <dbReference type="ARBA" id="ARBA00022518"/>
    </source>
</evidence>
<dbReference type="EC" id="5.6.2.4" evidence="27"/>
<dbReference type="GO" id="GO:0043138">
    <property type="term" value="F:3'-5' DNA helicase activity"/>
    <property type="evidence" value="ECO:0007669"/>
    <property type="project" value="UniProtKB-EC"/>
</dbReference>
<keyword evidence="25" id="KW-1096">Inhibition of host JAK1 by virus</keyword>
<keyword evidence="4" id="KW-1121">Modulation of host cell cycle by virus</keyword>
<feature type="domain" description="T-ag D1-type" evidence="37">
    <location>
        <begin position="281"/>
        <end position="373"/>
    </location>
</feature>
<keyword evidence="16" id="KW-1114">Inhibition of host interferon signaling pathway by virus</keyword>
<dbReference type="InterPro" id="IPR001623">
    <property type="entry name" value="DnaJ_domain"/>
</dbReference>
<dbReference type="Gene3D" id="1.20.1050.70">
    <property type="entry name" value="Large T antigen, SV40, domain 3"/>
    <property type="match status" value="1"/>
</dbReference>
<evidence type="ECO:0000256" key="26">
    <source>
        <dbReference type="ARBA" id="ARBA00034617"/>
    </source>
</evidence>
<evidence type="ECO:0000256" key="2">
    <source>
        <dbReference type="ARBA" id="ARBA00004147"/>
    </source>
</evidence>
<evidence type="ECO:0000256" key="17">
    <source>
        <dbReference type="ARBA" id="ARBA00022833"/>
    </source>
</evidence>
<feature type="domain" description="T-ag OBD" evidence="36">
    <location>
        <begin position="153"/>
        <end position="268"/>
    </location>
</feature>
<comment type="catalytic activity">
    <reaction evidence="29">
        <text>ATP + H2O = ADP + phosphate + H(+)</text>
        <dbReference type="Rhea" id="RHEA:13065"/>
        <dbReference type="ChEBI" id="CHEBI:15377"/>
        <dbReference type="ChEBI" id="CHEBI:15378"/>
        <dbReference type="ChEBI" id="CHEBI:30616"/>
        <dbReference type="ChEBI" id="CHEBI:43474"/>
        <dbReference type="ChEBI" id="CHEBI:456216"/>
        <dbReference type="EC" id="5.6.2.4"/>
    </reaction>
</comment>
<evidence type="ECO:0000259" key="34">
    <source>
        <dbReference type="PROSITE" id="PS50076"/>
    </source>
</evidence>
<dbReference type="PROSITE" id="PS50076">
    <property type="entry name" value="DNAJ_2"/>
    <property type="match status" value="1"/>
</dbReference>
<keyword evidence="5" id="KW-0244">Early protein</keyword>
<dbReference type="Gene3D" id="3.40.50.300">
    <property type="entry name" value="P-loop containing nucleotide triphosphate hydrolases"/>
    <property type="match status" value="1"/>
</dbReference>
<evidence type="ECO:0000256" key="3">
    <source>
        <dbReference type="ARBA" id="ARBA00018805"/>
    </source>
</evidence>
<keyword evidence="18" id="KW-0067">ATP-binding</keyword>
<keyword evidence="10" id="KW-0235">DNA replication</keyword>
<dbReference type="SUPFAM" id="SSF46565">
    <property type="entry name" value="Chaperone J-domain"/>
    <property type="match status" value="1"/>
</dbReference>
<feature type="domain" description="SF3 helicase" evidence="35">
    <location>
        <begin position="383"/>
        <end position="574"/>
    </location>
</feature>
<dbReference type="PROSITE" id="PS51287">
    <property type="entry name" value="T_AG_OBD"/>
    <property type="match status" value="1"/>
</dbReference>
<keyword evidence="14" id="KW-0378">Hydrolase</keyword>
<keyword evidence="17" id="KW-0862">Zinc</keyword>
<evidence type="ECO:0000259" key="35">
    <source>
        <dbReference type="PROSITE" id="PS51206"/>
    </source>
</evidence>
<keyword evidence="11" id="KW-0479">Metal-binding</keyword>
<evidence type="ECO:0000259" key="36">
    <source>
        <dbReference type="PROSITE" id="PS51287"/>
    </source>
</evidence>
<dbReference type="GO" id="GO:0052170">
    <property type="term" value="P:symbiont-mediated suppression of host innate immune response"/>
    <property type="evidence" value="ECO:0007669"/>
    <property type="project" value="UniProtKB-KW"/>
</dbReference>
<evidence type="ECO:0000256" key="19">
    <source>
        <dbReference type="ARBA" id="ARBA00022990"/>
    </source>
</evidence>
<evidence type="ECO:0000256" key="21">
    <source>
        <dbReference type="ARBA" id="ARBA00023235"/>
    </source>
</evidence>
<feature type="DNA-binding region" description="T-ag OBD" evidence="30">
    <location>
        <begin position="153"/>
        <end position="268"/>
    </location>
</feature>
<reference evidence="38 39" key="1">
    <citation type="journal article" date="2015" name="PLoS ONE">
        <title>Identification of Two Novel Members of the Tentative Genus Wukipolyomavirus in Wild Rodents.</title>
        <authorList>
            <person name="Nainys J."/>
            <person name="Timinskas A."/>
            <person name="Schneider J."/>
            <person name="Ulrich R.G."/>
            <person name="Gedvilaite A."/>
        </authorList>
    </citation>
    <scope>NUCLEOTIDE SEQUENCE [LARGE SCALE GENOMIC DNA]</scope>
    <source>
        <strain evidence="38">KS/14/289</strain>
    </source>
</reference>
<keyword evidence="15" id="KW-0347">Helicase</keyword>
<organism evidence="38 39">
    <name type="scientific">Bank vole polyomavirus</name>
    <dbReference type="NCBI Taxonomy" id="1737522"/>
    <lineage>
        <taxon>Viruses</taxon>
        <taxon>Monodnaviria</taxon>
        <taxon>Shotokuvirae</taxon>
        <taxon>Cossaviricota</taxon>
        <taxon>Papovaviricetes</taxon>
        <taxon>Sepolyvirales</taxon>
        <taxon>Polyomaviridae</taxon>
        <taxon>Betapolyomavirus</taxon>
        <taxon>Betapolyomavirus myoglareolus</taxon>
    </lineage>
</organism>
<sequence>MDRTLSRSEAKELMQLLDLDMCCWGNLPLMRKAYLNKCKEHHPDKGGNEELMKRLNSLYLQLEESVKRMQCLNEEDSMWSTTQVPTYGTQEWEEWWENFNRAWEEEQIRRDREEYSKKRKSDTSQPTASTSQNDSGYYHSQEQPDLTCHEEFEYCLNEFVSQAVFSNRTLTSFIVHTTKEKSELLYKKLLVKFKCNFASRHFNSDSGFVFLITPFKHRVSAVNNFCKTHCTVSFLTCKGVNNPYLCYSCMCRDPFRLVEESIIGGLKENDFKPADIYGDEKDELNWKIIADYAQAIHCEDPYLLMGMYSQFSANPEDCNHCKEAKVQEHYKYHEIHHHNAALFVFAKSQKSICQQACDTVTAARRVEIEHKTREELLLIRFRNKFIELNEALQGETAIEMYMAGVAWYMCLFSDIDLKVYSFVETVTRNIPKKRYWCFKGPINSGKTTLAAALLDLLGGKSLNINVPADKLPFELGVAIDQYMVVFEDVKGQLSDNKLLPGGQGMNNLDNLRDHMDGSVKVNLEKKHINKRSQIFPPGIVTMNEYQVPPTIQTRFSKTIIFSQKPHLRKCLEAAPELVINRVLHKGITLSLLLIFNRPTCEFHPDIQSQVVYWKETIDKYVGLSDFALMQGKIMDGKSPFLDDSSDTEDNA</sequence>